<dbReference type="SUPFAM" id="SSF53335">
    <property type="entry name" value="S-adenosyl-L-methionine-dependent methyltransferases"/>
    <property type="match status" value="1"/>
</dbReference>
<organism evidence="2">
    <name type="scientific">Pseudomonas aeruginosa</name>
    <dbReference type="NCBI Taxonomy" id="287"/>
    <lineage>
        <taxon>Bacteria</taxon>
        <taxon>Pseudomonadati</taxon>
        <taxon>Pseudomonadota</taxon>
        <taxon>Gammaproteobacteria</taxon>
        <taxon>Pseudomonadales</taxon>
        <taxon>Pseudomonadaceae</taxon>
        <taxon>Pseudomonas</taxon>
    </lineage>
</organism>
<evidence type="ECO:0000313" key="2">
    <source>
        <dbReference type="EMBL" id="VVH79038.1"/>
    </source>
</evidence>
<keyword evidence="2" id="KW-0808">Transferase</keyword>
<sequence>MRWRADGCLEFLGRIDEQVKINGYRIELGEIRSALLEHPAVGEAAVLTDEADAAEPGADRRIVAFVTAAEETADESWLEVDLPSGHRVAGLNLNETEYVYQEIFVDEVYSRDGIVLPPDAVVLDVGANIGLFSLYIASRAPRARVVAFEPLAPIRRRLEANLGRYAPQVEVFGIGLSDAEREETFTYYPGYSTFSGIAEYADASGERDVIRRYLSNQGEEGGANLLLDNIDEILDDRLRAEAHRCRLRRLDQVIGELGLERIDLLKIDVQRAEMDVLLGLDDAALAKVRQIVLEVHDKRDGATAGRADALSDLLRRHGFEVSIRQDALLEGTDRYNCYAVRLAMPSRWLSASTGARSRRAPPRPSAAS</sequence>
<dbReference type="Pfam" id="PF05050">
    <property type="entry name" value="Methyltransf_21"/>
    <property type="match status" value="1"/>
</dbReference>
<dbReference type="SUPFAM" id="SSF56801">
    <property type="entry name" value="Acetyl-CoA synthetase-like"/>
    <property type="match status" value="1"/>
</dbReference>
<dbReference type="Gene3D" id="3.40.50.150">
    <property type="entry name" value="Vaccinia Virus protein VP39"/>
    <property type="match status" value="1"/>
</dbReference>
<gene>
    <name evidence="2" type="primary">fkbM</name>
    <name evidence="2" type="ORF">TUEID40_00185</name>
</gene>
<accession>A0A5E5QUD3</accession>
<dbReference type="EC" id="2.1.1.-" evidence="2"/>
<dbReference type="InterPro" id="IPR052514">
    <property type="entry name" value="SAM-dependent_MTase"/>
</dbReference>
<proteinExistence type="predicted"/>
<dbReference type="EMBL" id="LR700248">
    <property type="protein sequence ID" value="VVH79038.1"/>
    <property type="molecule type" value="Genomic_DNA"/>
</dbReference>
<name>A0A5E5QUD3_PSEAI</name>
<dbReference type="InterPro" id="IPR045851">
    <property type="entry name" value="AMP-bd_C_sf"/>
</dbReference>
<dbReference type="GO" id="GO:0032259">
    <property type="term" value="P:methylation"/>
    <property type="evidence" value="ECO:0007669"/>
    <property type="project" value="UniProtKB-KW"/>
</dbReference>
<evidence type="ECO:0000259" key="1">
    <source>
        <dbReference type="Pfam" id="PF05050"/>
    </source>
</evidence>
<protein>
    <submittedName>
        <fullName evidence="2">31-O-demethyl-FK506 methyltransferase FkbM</fullName>
        <ecNumber evidence="2">2.1.1.-</ecNumber>
    </submittedName>
</protein>
<dbReference type="InterPro" id="IPR006342">
    <property type="entry name" value="FkbM_mtfrase"/>
</dbReference>
<dbReference type="AlphaFoldDB" id="A0A5E5QUD3"/>
<dbReference type="NCBIfam" id="TIGR01444">
    <property type="entry name" value="fkbM_fam"/>
    <property type="match status" value="1"/>
</dbReference>
<dbReference type="PANTHER" id="PTHR34203:SF13">
    <property type="entry name" value="EXPRESSED PROTEIN"/>
    <property type="match status" value="1"/>
</dbReference>
<dbReference type="InterPro" id="IPR029063">
    <property type="entry name" value="SAM-dependent_MTases_sf"/>
</dbReference>
<reference evidence="2" key="1">
    <citation type="submission" date="2019-09" db="EMBL/GenBank/DDBJ databases">
        <authorList>
            <person name="Gross C."/>
            <person name="Bohn E."/>
        </authorList>
    </citation>
    <scope>NUCLEOTIDE SEQUENCE</scope>
    <source>
        <strain evidence="2">ID40</strain>
    </source>
</reference>
<dbReference type="PANTHER" id="PTHR34203">
    <property type="entry name" value="METHYLTRANSFERASE, FKBM FAMILY PROTEIN"/>
    <property type="match status" value="1"/>
</dbReference>
<dbReference type="GO" id="GO:0008168">
    <property type="term" value="F:methyltransferase activity"/>
    <property type="evidence" value="ECO:0007669"/>
    <property type="project" value="UniProtKB-KW"/>
</dbReference>
<feature type="domain" description="Methyltransferase FkbM" evidence="1">
    <location>
        <begin position="124"/>
        <end position="320"/>
    </location>
</feature>
<keyword evidence="2" id="KW-0489">Methyltransferase</keyword>
<dbReference type="Gene3D" id="3.30.300.30">
    <property type="match status" value="1"/>
</dbReference>